<keyword evidence="4" id="KW-1185">Reference proteome</keyword>
<keyword evidence="2" id="KW-0812">Transmembrane</keyword>
<dbReference type="Proteomes" id="UP000039865">
    <property type="component" value="Unassembled WGS sequence"/>
</dbReference>
<feature type="transmembrane region" description="Helical" evidence="2">
    <location>
        <begin position="27"/>
        <end position="46"/>
    </location>
</feature>
<proteinExistence type="predicted"/>
<evidence type="ECO:0000313" key="3">
    <source>
        <dbReference type="EMBL" id="CDW84985.1"/>
    </source>
</evidence>
<feature type="compositionally biased region" description="Polar residues" evidence="1">
    <location>
        <begin position="120"/>
        <end position="129"/>
    </location>
</feature>
<reference evidence="3 4" key="1">
    <citation type="submission" date="2014-06" db="EMBL/GenBank/DDBJ databases">
        <authorList>
            <person name="Swart Estienne"/>
        </authorList>
    </citation>
    <scope>NUCLEOTIDE SEQUENCE [LARGE SCALE GENOMIC DNA]</scope>
    <source>
        <strain evidence="3 4">130c</strain>
    </source>
</reference>
<dbReference type="EMBL" id="CCKQ01013337">
    <property type="protein sequence ID" value="CDW84985.1"/>
    <property type="molecule type" value="Genomic_DNA"/>
</dbReference>
<dbReference type="AlphaFoldDB" id="A0A078ARB7"/>
<keyword evidence="2" id="KW-1133">Transmembrane helix</keyword>
<feature type="region of interest" description="Disordered" evidence="1">
    <location>
        <begin position="77"/>
        <end position="149"/>
    </location>
</feature>
<protein>
    <submittedName>
        <fullName evidence="3">Uncharacterized protein</fullName>
    </submittedName>
</protein>
<evidence type="ECO:0000313" key="4">
    <source>
        <dbReference type="Proteomes" id="UP000039865"/>
    </source>
</evidence>
<gene>
    <name evidence="3" type="primary">Contig12700.g13553</name>
    <name evidence="3" type="ORF">STYLEM_14054</name>
</gene>
<dbReference type="InParanoid" id="A0A078ARB7"/>
<organism evidence="3 4">
    <name type="scientific">Stylonychia lemnae</name>
    <name type="common">Ciliate</name>
    <dbReference type="NCBI Taxonomy" id="5949"/>
    <lineage>
        <taxon>Eukaryota</taxon>
        <taxon>Sar</taxon>
        <taxon>Alveolata</taxon>
        <taxon>Ciliophora</taxon>
        <taxon>Intramacronucleata</taxon>
        <taxon>Spirotrichea</taxon>
        <taxon>Stichotrichia</taxon>
        <taxon>Sporadotrichida</taxon>
        <taxon>Oxytrichidae</taxon>
        <taxon>Stylonychinae</taxon>
        <taxon>Stylonychia</taxon>
    </lineage>
</organism>
<sequence>MIKGYQRLQKLKDTNDLDYSIETYNKVLFGITFGLIIIIGVGYFVYDNYFANPLGSSYQSKISAGRLLTDRSKEYAPVQTLEGSPRQNDSISNRHTSTNEMDTTQKFLRRVHEETKSRVSKNTDSINNEDQGRESLANPMNQNYRRNYA</sequence>
<feature type="compositionally biased region" description="Polar residues" evidence="1">
    <location>
        <begin position="81"/>
        <end position="106"/>
    </location>
</feature>
<name>A0A078ARB7_STYLE</name>
<evidence type="ECO:0000256" key="1">
    <source>
        <dbReference type="SAM" id="MobiDB-lite"/>
    </source>
</evidence>
<evidence type="ECO:0000256" key="2">
    <source>
        <dbReference type="SAM" id="Phobius"/>
    </source>
</evidence>
<keyword evidence="2" id="KW-0472">Membrane</keyword>
<accession>A0A078ARB7</accession>
<feature type="compositionally biased region" description="Polar residues" evidence="1">
    <location>
        <begin position="138"/>
        <end position="149"/>
    </location>
</feature>